<evidence type="ECO:0000313" key="2">
    <source>
        <dbReference type="Proteomes" id="UP001187192"/>
    </source>
</evidence>
<protein>
    <submittedName>
        <fullName evidence="1">Uncharacterized protein</fullName>
    </submittedName>
</protein>
<comment type="caution">
    <text evidence="1">The sequence shown here is derived from an EMBL/GenBank/DDBJ whole genome shotgun (WGS) entry which is preliminary data.</text>
</comment>
<sequence>MMLATMTERQLIEIHASVGGNRIDTFRWQLMVENSPSKQGSGQRADDALQRLTQSCSSSTLNPFLIFPLFVQEEFFRLWNATNVNLARVVTGLVSSVAFKLMAGSEDEPKKEAIMMNNSSHILNQTTKLYIVRHKMFILANQSVKVQRSSYFVIGKGLISRSSVRCSSIGRLNKKAQQKVAHVKHYKRLAFGGLMRSQGALHHGVA</sequence>
<gene>
    <name evidence="1" type="ORF">TIFTF001_032288</name>
</gene>
<name>A0AA88DW49_FICCA</name>
<evidence type="ECO:0000313" key="1">
    <source>
        <dbReference type="EMBL" id="GMN63212.1"/>
    </source>
</evidence>
<proteinExistence type="predicted"/>
<dbReference type="AlphaFoldDB" id="A0AA88DW49"/>
<dbReference type="EMBL" id="BTGU01000145">
    <property type="protein sequence ID" value="GMN63212.1"/>
    <property type="molecule type" value="Genomic_DNA"/>
</dbReference>
<organism evidence="1 2">
    <name type="scientific">Ficus carica</name>
    <name type="common">Common fig</name>
    <dbReference type="NCBI Taxonomy" id="3494"/>
    <lineage>
        <taxon>Eukaryota</taxon>
        <taxon>Viridiplantae</taxon>
        <taxon>Streptophyta</taxon>
        <taxon>Embryophyta</taxon>
        <taxon>Tracheophyta</taxon>
        <taxon>Spermatophyta</taxon>
        <taxon>Magnoliopsida</taxon>
        <taxon>eudicotyledons</taxon>
        <taxon>Gunneridae</taxon>
        <taxon>Pentapetalae</taxon>
        <taxon>rosids</taxon>
        <taxon>fabids</taxon>
        <taxon>Rosales</taxon>
        <taxon>Moraceae</taxon>
        <taxon>Ficeae</taxon>
        <taxon>Ficus</taxon>
    </lineage>
</organism>
<reference evidence="1" key="1">
    <citation type="submission" date="2023-07" db="EMBL/GenBank/DDBJ databases">
        <title>draft genome sequence of fig (Ficus carica).</title>
        <authorList>
            <person name="Takahashi T."/>
            <person name="Nishimura K."/>
        </authorList>
    </citation>
    <scope>NUCLEOTIDE SEQUENCE</scope>
</reference>
<dbReference type="Proteomes" id="UP001187192">
    <property type="component" value="Unassembled WGS sequence"/>
</dbReference>
<keyword evidence="2" id="KW-1185">Reference proteome</keyword>
<accession>A0AA88DW49</accession>